<dbReference type="PANTHER" id="PTHR36154">
    <property type="entry name" value="DNA-BINDING TRANSCRIPTIONAL ACTIVATOR ALPA"/>
    <property type="match status" value="1"/>
</dbReference>
<proteinExistence type="predicted"/>
<evidence type="ECO:0000313" key="1">
    <source>
        <dbReference type="EMBL" id="RAS21508.1"/>
    </source>
</evidence>
<sequence>MQTHPTRIIRIATVLERTGLKKTCIYRLIKNGQFPSSIKLSHKCAGWVESEVNDWLNNRIASTRTQ</sequence>
<dbReference type="Gene3D" id="1.10.238.160">
    <property type="match status" value="1"/>
</dbReference>
<dbReference type="OrthoDB" id="9182156at2"/>
<dbReference type="RefSeq" id="WP_111934701.1">
    <property type="nucleotide sequence ID" value="NZ_CADFFP010000030.1"/>
</dbReference>
<dbReference type="InterPro" id="IPR052931">
    <property type="entry name" value="Prophage_regulatory_activator"/>
</dbReference>
<dbReference type="Pfam" id="PF05930">
    <property type="entry name" value="Phage_AlpA"/>
    <property type="match status" value="1"/>
</dbReference>
<dbReference type="Proteomes" id="UP000248918">
    <property type="component" value="Unassembled WGS sequence"/>
</dbReference>
<accession>A0A329BH34</accession>
<evidence type="ECO:0000313" key="2">
    <source>
        <dbReference type="Proteomes" id="UP000248918"/>
    </source>
</evidence>
<name>A0A329BH34_9BURK</name>
<reference evidence="1 2" key="1">
    <citation type="submission" date="2018-06" db="EMBL/GenBank/DDBJ databases">
        <title>Genomic Encyclopedia of Type Strains, Phase III (KMG-III): the genomes of soil and plant-associated and newly described type strains.</title>
        <authorList>
            <person name="Whitman W."/>
        </authorList>
    </citation>
    <scope>NUCLEOTIDE SEQUENCE [LARGE SCALE GENOMIC DNA]</scope>
    <source>
        <strain evidence="1 2">LMG 23644</strain>
    </source>
</reference>
<dbReference type="EMBL" id="QLTK01000028">
    <property type="protein sequence ID" value="RAS21508.1"/>
    <property type="molecule type" value="Genomic_DNA"/>
</dbReference>
<dbReference type="AlphaFoldDB" id="A0A329BH34"/>
<comment type="caution">
    <text evidence="1">The sequence shown here is derived from an EMBL/GenBank/DDBJ whole genome shotgun (WGS) entry which is preliminary data.</text>
</comment>
<organism evidence="1 2">
    <name type="scientific">Paraburkholderia bryophila</name>
    <dbReference type="NCBI Taxonomy" id="420952"/>
    <lineage>
        <taxon>Bacteria</taxon>
        <taxon>Pseudomonadati</taxon>
        <taxon>Pseudomonadota</taxon>
        <taxon>Betaproteobacteria</taxon>
        <taxon>Burkholderiales</taxon>
        <taxon>Burkholderiaceae</taxon>
        <taxon>Paraburkholderia</taxon>
    </lineage>
</organism>
<dbReference type="InterPro" id="IPR010260">
    <property type="entry name" value="AlpA"/>
</dbReference>
<gene>
    <name evidence="1" type="ORF">BX591_12827</name>
</gene>
<dbReference type="PANTHER" id="PTHR36154:SF1">
    <property type="entry name" value="DNA-BINDING TRANSCRIPTIONAL ACTIVATOR ALPA"/>
    <property type="match status" value="1"/>
</dbReference>
<protein>
    <submittedName>
        <fullName evidence="1">AlpA family transcriptional regulator</fullName>
    </submittedName>
</protein>